<dbReference type="InterPro" id="IPR015421">
    <property type="entry name" value="PyrdxlP-dep_Trfase_major"/>
</dbReference>
<keyword evidence="41" id="KW-1185">Reference proteome</keyword>
<comment type="catalytic activity">
    <reaction evidence="35">
        <text>N(omega)-methyl-L-arginine + glyoxylate = 5-(3-methylguanidino)-2-oxopentanoate + glycine</text>
        <dbReference type="Rhea" id="RHEA:77323"/>
        <dbReference type="ChEBI" id="CHEBI:36655"/>
        <dbReference type="ChEBI" id="CHEBI:57305"/>
        <dbReference type="ChEBI" id="CHEBI:114953"/>
        <dbReference type="ChEBI" id="CHEBI:197314"/>
    </reaction>
</comment>
<evidence type="ECO:0000256" key="8">
    <source>
        <dbReference type="ARBA" id="ARBA00022898"/>
    </source>
</evidence>
<comment type="catalytic activity">
    <reaction evidence="21">
        <text>N(omega),N(omega)-dimethyl-L-arginine + oxaloacetate = 5-(3,3-dimethylguanidino)-2-oxopentanoate + L-aspartate</text>
        <dbReference type="Rhea" id="RHEA:77343"/>
        <dbReference type="ChEBI" id="CHEBI:16452"/>
        <dbReference type="ChEBI" id="CHEBI:29991"/>
        <dbReference type="ChEBI" id="CHEBI:58326"/>
        <dbReference type="ChEBI" id="CHEBI:197301"/>
    </reaction>
</comment>
<dbReference type="GO" id="GO:0005739">
    <property type="term" value="C:mitochondrion"/>
    <property type="evidence" value="ECO:0007669"/>
    <property type="project" value="UniProtKB-SubCell"/>
</dbReference>
<comment type="similarity">
    <text evidence="3 39">Belongs to the class-III pyridoxal-phosphate-dependent aminotransferase family.</text>
</comment>
<dbReference type="EC" id="2.6.1.18" evidence="28"/>
<evidence type="ECO:0000256" key="18">
    <source>
        <dbReference type="ARBA" id="ARBA00043669"/>
    </source>
</evidence>
<evidence type="ECO:0000256" key="7">
    <source>
        <dbReference type="ARBA" id="ARBA00022679"/>
    </source>
</evidence>
<evidence type="ECO:0000256" key="38">
    <source>
        <dbReference type="ARBA" id="ARBA00058068"/>
    </source>
</evidence>
<dbReference type="GO" id="GO:0047305">
    <property type="term" value="F:(R)-3-amino-2-methylpropionate-pyruvate transaminase activity"/>
    <property type="evidence" value="ECO:0007669"/>
    <property type="project" value="UniProtKB-EC"/>
</dbReference>
<evidence type="ECO:0000256" key="6">
    <source>
        <dbReference type="ARBA" id="ARBA00022576"/>
    </source>
</evidence>
<evidence type="ECO:0000256" key="10">
    <source>
        <dbReference type="ARBA" id="ARBA00023128"/>
    </source>
</evidence>
<proteinExistence type="inferred from homology"/>
<dbReference type="GO" id="GO:0019481">
    <property type="term" value="P:L-alanine catabolic process, by transamination"/>
    <property type="evidence" value="ECO:0007669"/>
    <property type="project" value="TreeGrafter"/>
</dbReference>
<evidence type="ECO:0000256" key="25">
    <source>
        <dbReference type="ARBA" id="ARBA00043798"/>
    </source>
</evidence>
<comment type="catalytic activity">
    <reaction evidence="26">
        <text>3-oxopropanoate + L-alanine = beta-alanine + pyruvate</text>
        <dbReference type="Rhea" id="RHEA:14077"/>
        <dbReference type="ChEBI" id="CHEBI:15361"/>
        <dbReference type="ChEBI" id="CHEBI:33190"/>
        <dbReference type="ChEBI" id="CHEBI:57966"/>
        <dbReference type="ChEBI" id="CHEBI:57972"/>
        <dbReference type="EC" id="2.6.1.18"/>
    </reaction>
    <physiologicalReaction direction="right-to-left" evidence="26">
        <dbReference type="Rhea" id="RHEA:14079"/>
    </physiologicalReaction>
</comment>
<evidence type="ECO:0000256" key="9">
    <source>
        <dbReference type="ARBA" id="ARBA00022946"/>
    </source>
</evidence>
<gene>
    <name evidence="40" type="primary">Dmoj\GI11871</name>
    <name evidence="40" type="ORF">Dmoj_GI11871</name>
</gene>
<dbReference type="SUPFAM" id="SSF53383">
    <property type="entry name" value="PLP-dependent transferases"/>
    <property type="match status" value="1"/>
</dbReference>
<evidence type="ECO:0000256" key="19">
    <source>
        <dbReference type="ARBA" id="ARBA00043679"/>
    </source>
</evidence>
<evidence type="ECO:0000256" key="21">
    <source>
        <dbReference type="ARBA" id="ARBA00043749"/>
    </source>
</evidence>
<comment type="cofactor">
    <cofactor evidence="1">
        <name>pyridoxal 5'-phosphate</name>
        <dbReference type="ChEBI" id="CHEBI:597326"/>
    </cofactor>
</comment>
<evidence type="ECO:0000256" key="39">
    <source>
        <dbReference type="RuleBase" id="RU003560"/>
    </source>
</evidence>
<evidence type="ECO:0000256" key="34">
    <source>
        <dbReference type="ARBA" id="ARBA00048560"/>
    </source>
</evidence>
<dbReference type="EC" id="2.6.1.40" evidence="12"/>
<dbReference type="Gene3D" id="3.90.1150.10">
    <property type="entry name" value="Aspartate Aminotransferase, domain 1"/>
    <property type="match status" value="1"/>
</dbReference>
<dbReference type="PANTHER" id="PTHR45688">
    <property type="match status" value="1"/>
</dbReference>
<evidence type="ECO:0000256" key="33">
    <source>
        <dbReference type="ARBA" id="ARBA00048500"/>
    </source>
</evidence>
<dbReference type="OrthoDB" id="10261433at2759"/>
<evidence type="ECO:0000256" key="24">
    <source>
        <dbReference type="ARBA" id="ARBA00043777"/>
    </source>
</evidence>
<dbReference type="InterPro" id="IPR005814">
    <property type="entry name" value="Aminotrans_3"/>
</dbReference>
<evidence type="ECO:0000256" key="4">
    <source>
        <dbReference type="ARBA" id="ARBA00011881"/>
    </source>
</evidence>
<evidence type="ECO:0000313" key="41">
    <source>
        <dbReference type="Proteomes" id="UP000009192"/>
    </source>
</evidence>
<organism evidence="40 41">
    <name type="scientific">Drosophila mojavensis</name>
    <name type="common">Fruit fly</name>
    <dbReference type="NCBI Taxonomy" id="7230"/>
    <lineage>
        <taxon>Eukaryota</taxon>
        <taxon>Metazoa</taxon>
        <taxon>Ecdysozoa</taxon>
        <taxon>Arthropoda</taxon>
        <taxon>Hexapoda</taxon>
        <taxon>Insecta</taxon>
        <taxon>Pterygota</taxon>
        <taxon>Neoptera</taxon>
        <taxon>Endopterygota</taxon>
        <taxon>Diptera</taxon>
        <taxon>Brachycera</taxon>
        <taxon>Muscomorpha</taxon>
        <taxon>Ephydroidea</taxon>
        <taxon>Drosophilidae</taxon>
        <taxon>Drosophila</taxon>
    </lineage>
</organism>
<evidence type="ECO:0000256" key="20">
    <source>
        <dbReference type="ARBA" id="ARBA00043726"/>
    </source>
</evidence>
<comment type="subcellular location">
    <subcellularLocation>
        <location evidence="2">Mitochondrion</location>
    </subcellularLocation>
</comment>
<evidence type="ECO:0000256" key="37">
    <source>
        <dbReference type="ARBA" id="ARBA00049480"/>
    </source>
</evidence>
<comment type="catalytic activity">
    <reaction evidence="22">
        <text>2-oxobutanoate + L-alanine = (2S)-2-aminobutanoate + pyruvate</text>
        <dbReference type="Rhea" id="RHEA:77355"/>
        <dbReference type="ChEBI" id="CHEBI:15361"/>
        <dbReference type="ChEBI" id="CHEBI:16763"/>
        <dbReference type="ChEBI" id="CHEBI:57972"/>
        <dbReference type="ChEBI" id="CHEBI:74359"/>
        <dbReference type="EC" id="2.6.1.44"/>
    </reaction>
</comment>
<dbReference type="GO" id="GO:0009436">
    <property type="term" value="P:glyoxylate catabolic process"/>
    <property type="evidence" value="ECO:0007669"/>
    <property type="project" value="TreeGrafter"/>
</dbReference>
<protein>
    <recommendedName>
        <fullName evidence="13">Alanine--glyoxylate aminotransferase 2, mitochondrial</fullName>
        <ecNumber evidence="28">2.6.1.18</ecNumber>
        <ecNumber evidence="12">2.6.1.40</ecNumber>
        <ecNumber evidence="5">2.6.1.44</ecNumber>
    </recommendedName>
    <alternativeName>
        <fullName evidence="14">(R)-3-amino-2-methylpropionate--pyruvate transaminase</fullName>
    </alternativeName>
    <alternativeName>
        <fullName evidence="16">Beta-ALAAT II</fullName>
    </alternativeName>
    <alternativeName>
        <fullName evidence="17">Beta-alanine-pyruvate aminotransferase</fullName>
    </alternativeName>
    <alternativeName>
        <fullName evidence="30">D-3-aminoisobutyrate-pyruvate aminotransferase</fullName>
    </alternativeName>
    <alternativeName>
        <fullName evidence="15">D-AIBAT</fullName>
    </alternativeName>
    <alternativeName>
        <fullName evidence="29">D-beta-aminoisobutyrate-pyruvate aminotransferase</fullName>
    </alternativeName>
</protein>
<comment type="catalytic activity">
    <reaction evidence="11">
        <text>glyoxylate + L-alanine = glycine + pyruvate</text>
        <dbReference type="Rhea" id="RHEA:24248"/>
        <dbReference type="ChEBI" id="CHEBI:15361"/>
        <dbReference type="ChEBI" id="CHEBI:36655"/>
        <dbReference type="ChEBI" id="CHEBI:57305"/>
        <dbReference type="ChEBI" id="CHEBI:57972"/>
        <dbReference type="EC" id="2.6.1.44"/>
    </reaction>
    <physiologicalReaction direction="left-to-right" evidence="11">
        <dbReference type="Rhea" id="RHEA:24249"/>
    </physiologicalReaction>
</comment>
<dbReference type="AlphaFoldDB" id="A0A0Q9XCT9"/>
<evidence type="ECO:0000256" key="31">
    <source>
        <dbReference type="ARBA" id="ARBA00047892"/>
    </source>
</evidence>
<dbReference type="FunCoup" id="A0A0Q9XCT9">
    <property type="interactions" value="152"/>
</dbReference>
<comment type="catalytic activity">
    <reaction evidence="18">
        <text>N(omega),N(omega)-dimethyl-L-arginine + pyruvate = 5-(3,3-dimethylguanidino)-2-oxopentanoate + L-alanine</text>
        <dbReference type="Rhea" id="RHEA:77303"/>
        <dbReference type="ChEBI" id="CHEBI:15361"/>
        <dbReference type="ChEBI" id="CHEBI:57972"/>
        <dbReference type="ChEBI" id="CHEBI:58326"/>
        <dbReference type="ChEBI" id="CHEBI:197301"/>
    </reaction>
</comment>
<comment type="catalytic activity">
    <reaction evidence="24">
        <text>L-ornithine + pyruvate = 5-amino-2-oxopentanoate + L-alanine</text>
        <dbReference type="Rhea" id="RHEA:77327"/>
        <dbReference type="ChEBI" id="CHEBI:15361"/>
        <dbReference type="ChEBI" id="CHEBI:46911"/>
        <dbReference type="ChEBI" id="CHEBI:57972"/>
        <dbReference type="ChEBI" id="CHEBI:58802"/>
    </reaction>
</comment>
<evidence type="ECO:0000256" key="22">
    <source>
        <dbReference type="ARBA" id="ARBA00043751"/>
    </source>
</evidence>
<evidence type="ECO:0000256" key="27">
    <source>
        <dbReference type="ARBA" id="ARBA00043826"/>
    </source>
</evidence>
<keyword evidence="8 39" id="KW-0663">Pyridoxal phosphate</keyword>
<evidence type="ECO:0000256" key="15">
    <source>
        <dbReference type="ARBA" id="ARBA00041845"/>
    </source>
</evidence>
<dbReference type="EMBL" id="CH933809">
    <property type="protein sequence ID" value="KRG06363.1"/>
    <property type="molecule type" value="Genomic_DNA"/>
</dbReference>
<dbReference type="PROSITE" id="PS00600">
    <property type="entry name" value="AA_TRANSFER_CLASS_3"/>
    <property type="match status" value="1"/>
</dbReference>
<keyword evidence="6 40" id="KW-0032">Aminotransferase</keyword>
<comment type="catalytic activity">
    <reaction evidence="25">
        <text>N(omega),N('omega)-dimethyl-L-arginine + pyruvate = 5-(3,3'-dimethylguanidino)-2-oxopentanoate + L-alanine</text>
        <dbReference type="Rhea" id="RHEA:77307"/>
        <dbReference type="ChEBI" id="CHEBI:15361"/>
        <dbReference type="ChEBI" id="CHEBI:57972"/>
        <dbReference type="ChEBI" id="CHEBI:197308"/>
        <dbReference type="ChEBI" id="CHEBI:197310"/>
    </reaction>
</comment>
<comment type="catalytic activity">
    <reaction evidence="33">
        <text>2-oxohexanoate + N(omega),N(omega)-dimethyl-L-arginine = L-2-aminohexanoate + 5-(3,3-dimethylguanidino)-2-oxopentanoate</text>
        <dbReference type="Rhea" id="RHEA:77363"/>
        <dbReference type="ChEBI" id="CHEBI:35177"/>
        <dbReference type="ChEBI" id="CHEBI:58326"/>
        <dbReference type="ChEBI" id="CHEBI:58455"/>
        <dbReference type="ChEBI" id="CHEBI:197301"/>
    </reaction>
</comment>
<comment type="catalytic activity">
    <reaction evidence="37">
        <text>N(omega),N('omega)-dimethyl-L-arginine + glyoxylate = 5-(3,3'-dimethylguanidino)-2-oxopentanoate + glycine</text>
        <dbReference type="Rhea" id="RHEA:77315"/>
        <dbReference type="ChEBI" id="CHEBI:36655"/>
        <dbReference type="ChEBI" id="CHEBI:57305"/>
        <dbReference type="ChEBI" id="CHEBI:197308"/>
        <dbReference type="ChEBI" id="CHEBI:197310"/>
    </reaction>
</comment>
<evidence type="ECO:0000256" key="16">
    <source>
        <dbReference type="ARBA" id="ARBA00042611"/>
    </source>
</evidence>
<dbReference type="InParanoid" id="A0A0Q9XCT9"/>
<comment type="catalytic activity">
    <reaction evidence="31">
        <text>N(omega),N(omega)-dimethyl-L-arginine + glyoxylate = 5-(3,3-dimethylguanidino)-2-oxopentanoate + glycine</text>
        <dbReference type="Rhea" id="RHEA:77311"/>
        <dbReference type="ChEBI" id="CHEBI:36655"/>
        <dbReference type="ChEBI" id="CHEBI:57305"/>
        <dbReference type="ChEBI" id="CHEBI:58326"/>
        <dbReference type="ChEBI" id="CHEBI:197301"/>
    </reaction>
</comment>
<dbReference type="GO" id="GO:0008453">
    <property type="term" value="F:alanine-glyoxylate transaminase activity"/>
    <property type="evidence" value="ECO:0007669"/>
    <property type="project" value="UniProtKB-EC"/>
</dbReference>
<accession>A0A0Q9XCT9</accession>
<dbReference type="InterPro" id="IPR015424">
    <property type="entry name" value="PyrdxlP-dep_Trfase"/>
</dbReference>
<dbReference type="SMR" id="A0A0Q9XCT9"/>
<dbReference type="FunFam" id="3.40.640.10:FF:000055">
    <property type="entry name" value="Alanine--glyoxylate aminotransferase 2, mitochondrial"/>
    <property type="match status" value="1"/>
</dbReference>
<dbReference type="GO" id="GO:0016223">
    <property type="term" value="F:beta-alanine:pyruvate transaminase activity"/>
    <property type="evidence" value="ECO:0007669"/>
    <property type="project" value="UniProtKB-EC"/>
</dbReference>
<evidence type="ECO:0000256" key="35">
    <source>
        <dbReference type="ARBA" id="ARBA00048760"/>
    </source>
</evidence>
<dbReference type="Proteomes" id="UP000009192">
    <property type="component" value="Unassembled WGS sequence"/>
</dbReference>
<comment type="catalytic activity">
    <reaction evidence="19">
        <text>(2S)-2-aminobutanoate + glyoxylate = 2-oxobutanoate + glycine</text>
        <dbReference type="Rhea" id="RHEA:77339"/>
        <dbReference type="ChEBI" id="CHEBI:16763"/>
        <dbReference type="ChEBI" id="CHEBI:36655"/>
        <dbReference type="ChEBI" id="CHEBI:57305"/>
        <dbReference type="ChEBI" id="CHEBI:74359"/>
    </reaction>
</comment>
<keyword evidence="9" id="KW-0809">Transit peptide</keyword>
<dbReference type="KEGG" id="dmo:Dmoj_GI11871"/>
<comment type="catalytic activity">
    <reaction evidence="27">
        <text>2-oxopentanoate + N(omega),N(omega)-dimethyl-L-arginine = 5-(3,3-dimethylguanidino)-2-oxopentanoate + L-2-aminopentanoate</text>
        <dbReference type="Rhea" id="RHEA:77359"/>
        <dbReference type="ChEBI" id="CHEBI:28644"/>
        <dbReference type="ChEBI" id="CHEBI:58326"/>
        <dbReference type="ChEBI" id="CHEBI:58441"/>
        <dbReference type="ChEBI" id="CHEBI:197301"/>
    </reaction>
</comment>
<evidence type="ECO:0000256" key="36">
    <source>
        <dbReference type="ARBA" id="ARBA00048916"/>
    </source>
</evidence>
<dbReference type="Pfam" id="PF00202">
    <property type="entry name" value="Aminotran_3"/>
    <property type="match status" value="1"/>
</dbReference>
<evidence type="ECO:0000256" key="30">
    <source>
        <dbReference type="ARBA" id="ARBA00044258"/>
    </source>
</evidence>
<comment type="subunit">
    <text evidence="4">Homotetramer.</text>
</comment>
<dbReference type="CDD" id="cd00610">
    <property type="entry name" value="OAT_like"/>
    <property type="match status" value="1"/>
</dbReference>
<comment type="catalytic activity">
    <reaction evidence="23">
        <text>N(omega)-methyl-L-arginine + pyruvate = 5-(3-methylguanidino)-2-oxopentanoate + L-alanine</text>
        <dbReference type="Rhea" id="RHEA:77319"/>
        <dbReference type="ChEBI" id="CHEBI:15361"/>
        <dbReference type="ChEBI" id="CHEBI:57972"/>
        <dbReference type="ChEBI" id="CHEBI:114953"/>
        <dbReference type="ChEBI" id="CHEBI:197314"/>
    </reaction>
</comment>
<dbReference type="InterPro" id="IPR015422">
    <property type="entry name" value="PyrdxlP-dep_Trfase_small"/>
</dbReference>
<keyword evidence="7 40" id="KW-0808">Transferase</keyword>
<evidence type="ECO:0000256" key="5">
    <source>
        <dbReference type="ARBA" id="ARBA00013049"/>
    </source>
</evidence>
<evidence type="ECO:0000256" key="2">
    <source>
        <dbReference type="ARBA" id="ARBA00004173"/>
    </source>
</evidence>
<evidence type="ECO:0000256" key="32">
    <source>
        <dbReference type="ARBA" id="ARBA00048264"/>
    </source>
</evidence>
<dbReference type="GO" id="GO:0030170">
    <property type="term" value="F:pyridoxal phosphate binding"/>
    <property type="evidence" value="ECO:0007669"/>
    <property type="project" value="InterPro"/>
</dbReference>
<evidence type="ECO:0000256" key="11">
    <source>
        <dbReference type="ARBA" id="ARBA00033660"/>
    </source>
</evidence>
<evidence type="ECO:0000256" key="13">
    <source>
        <dbReference type="ARBA" id="ARBA00039862"/>
    </source>
</evidence>
<comment type="catalytic activity">
    <reaction evidence="34">
        <text>N(omega),N(omega)-dimethyl-L-arginine + 2-oxobutanoate = 5-(3,3-dimethylguanidino)-2-oxopentanoate + (2S)-2-aminobutanoate</text>
        <dbReference type="Rhea" id="RHEA:77351"/>
        <dbReference type="ChEBI" id="CHEBI:16763"/>
        <dbReference type="ChEBI" id="CHEBI:58326"/>
        <dbReference type="ChEBI" id="CHEBI:74359"/>
        <dbReference type="ChEBI" id="CHEBI:197301"/>
    </reaction>
</comment>
<dbReference type="PANTHER" id="PTHR45688:SF3">
    <property type="entry name" value="ALANINE--GLYOXYLATE AMINOTRANSFERASE 2, MITOCHONDRIAL"/>
    <property type="match status" value="1"/>
</dbReference>
<name>A0A0Q9XCT9_DROMO</name>
<evidence type="ECO:0000256" key="26">
    <source>
        <dbReference type="ARBA" id="ARBA00043825"/>
    </source>
</evidence>
<evidence type="ECO:0000256" key="23">
    <source>
        <dbReference type="ARBA" id="ARBA00043758"/>
    </source>
</evidence>
<dbReference type="Gene3D" id="3.40.640.10">
    <property type="entry name" value="Type I PLP-dependent aspartate aminotransferase-like (Major domain)"/>
    <property type="match status" value="1"/>
</dbReference>
<keyword evidence="10" id="KW-0496">Mitochondrion</keyword>
<sequence length="518" mass="57463">MMSKRLLAQTTCNMLIRCSSTLHSKAAPAVMAQLQSEMPQSDHRPAEYTGPSYERILETRKNHLTPNLLAHFKKPLVIHAGHMQWLYDHEGRRYLDMFGGIVTVSVGHCHPKVNQALSEQMSRLWHTTNIYMHPKIHEYAERLTAKFPGKLKAVCFVNSGSEANDLAMLMARLHTGNQDILTFRNAYHGMSPYTMGLTAHSTWRYPLPGVNNGILHVMNPDPYQGIWGGSACRDSPVQTTRSCSCPPNECQAGVNYYNELEQTFKYSLPRGKVAAMFAESIQGVGGTVQFPKGYLKRAADLVHANGGLIVADEVQTGFGRTGDHFWGFEAHGYMPDIVTMAKGIGNGFPLAAVVTTPEIAASLGMALHFNTYGGNPMASAVGISVLDVIEEEQLQRNSLEVGTYFLNCLEELQQRYELIGDVRGKGLMIGVELVSDRETRAPLAAPHVLDIWETCKDMGVLFGRGGLHGNVLSFRPPLCLSHEDVELTLSVLETVFVEHMNKRPRGWRTITSPSRDMH</sequence>
<dbReference type="EC" id="2.6.1.44" evidence="5"/>
<evidence type="ECO:0000256" key="29">
    <source>
        <dbReference type="ARBA" id="ARBA00044257"/>
    </source>
</evidence>
<evidence type="ECO:0000256" key="1">
    <source>
        <dbReference type="ARBA" id="ARBA00001933"/>
    </source>
</evidence>
<reference evidence="40 41" key="1">
    <citation type="journal article" date="2007" name="Nature">
        <title>Evolution of genes and genomes on the Drosophila phylogeny.</title>
        <authorList>
            <consortium name="Drosophila 12 Genomes Consortium"/>
            <person name="Clark A.G."/>
            <person name="Eisen M.B."/>
            <person name="Smith D.R."/>
            <person name="Bergman C.M."/>
            <person name="Oliver B."/>
            <person name="Markow T.A."/>
            <person name="Kaufman T.C."/>
            <person name="Kellis M."/>
            <person name="Gelbart W."/>
            <person name="Iyer V.N."/>
            <person name="Pollard D.A."/>
            <person name="Sackton T.B."/>
            <person name="Larracuente A.M."/>
            <person name="Singh N.D."/>
            <person name="Abad J.P."/>
            <person name="Abt D.N."/>
            <person name="Adryan B."/>
            <person name="Aguade M."/>
            <person name="Akashi H."/>
            <person name="Anderson W.W."/>
            <person name="Aquadro C.F."/>
            <person name="Ardell D.H."/>
            <person name="Arguello R."/>
            <person name="Artieri C.G."/>
            <person name="Barbash D.A."/>
            <person name="Barker D."/>
            <person name="Barsanti P."/>
            <person name="Batterham P."/>
            <person name="Batzoglou S."/>
            <person name="Begun D."/>
            <person name="Bhutkar A."/>
            <person name="Blanco E."/>
            <person name="Bosak S.A."/>
            <person name="Bradley R.K."/>
            <person name="Brand A.D."/>
            <person name="Brent M.R."/>
            <person name="Brooks A.N."/>
            <person name="Brown R.H."/>
            <person name="Butlin R.K."/>
            <person name="Caggese C."/>
            <person name="Calvi B.R."/>
            <person name="Bernardo de Carvalho A."/>
            <person name="Caspi A."/>
            <person name="Castrezana S."/>
            <person name="Celniker S.E."/>
            <person name="Chang J.L."/>
            <person name="Chapple C."/>
            <person name="Chatterji S."/>
            <person name="Chinwalla A."/>
            <person name="Civetta A."/>
            <person name="Clifton S.W."/>
            <person name="Comeron J.M."/>
            <person name="Costello J.C."/>
            <person name="Coyne J.A."/>
            <person name="Daub J."/>
            <person name="David R.G."/>
            <person name="Delcher A.L."/>
            <person name="Delehaunty K."/>
            <person name="Do C.B."/>
            <person name="Ebling H."/>
            <person name="Edwards K."/>
            <person name="Eickbush T."/>
            <person name="Evans J.D."/>
            <person name="Filipski A."/>
            <person name="Findeiss S."/>
            <person name="Freyhult E."/>
            <person name="Fulton L."/>
            <person name="Fulton R."/>
            <person name="Garcia A.C."/>
            <person name="Gardiner A."/>
            <person name="Garfield D.A."/>
            <person name="Garvin B.E."/>
            <person name="Gibson G."/>
            <person name="Gilbert D."/>
            <person name="Gnerre S."/>
            <person name="Godfrey J."/>
            <person name="Good R."/>
            <person name="Gotea V."/>
            <person name="Gravely B."/>
            <person name="Greenberg A.J."/>
            <person name="Griffiths-Jones S."/>
            <person name="Gross S."/>
            <person name="Guigo R."/>
            <person name="Gustafson E.A."/>
            <person name="Haerty W."/>
            <person name="Hahn M.W."/>
            <person name="Halligan D.L."/>
            <person name="Halpern A.L."/>
            <person name="Halter G.M."/>
            <person name="Han M.V."/>
            <person name="Heger A."/>
            <person name="Hillier L."/>
            <person name="Hinrichs A.S."/>
            <person name="Holmes I."/>
            <person name="Hoskins R.A."/>
            <person name="Hubisz M.J."/>
            <person name="Hultmark D."/>
            <person name="Huntley M.A."/>
            <person name="Jaffe D.B."/>
            <person name="Jagadeeshan S."/>
            <person name="Jeck W.R."/>
            <person name="Johnson J."/>
            <person name="Jones C.D."/>
            <person name="Jordan W.C."/>
            <person name="Karpen G.H."/>
            <person name="Kataoka E."/>
            <person name="Keightley P.D."/>
            <person name="Kheradpour P."/>
            <person name="Kirkness E.F."/>
            <person name="Koerich L.B."/>
            <person name="Kristiansen K."/>
            <person name="Kudrna D."/>
            <person name="Kulathinal R.J."/>
            <person name="Kumar S."/>
            <person name="Kwok R."/>
            <person name="Lander E."/>
            <person name="Langley C.H."/>
            <person name="Lapoint R."/>
            <person name="Lazzaro B.P."/>
            <person name="Lee S.J."/>
            <person name="Levesque L."/>
            <person name="Li R."/>
            <person name="Lin C.F."/>
            <person name="Lin M.F."/>
            <person name="Lindblad-Toh K."/>
            <person name="Llopart A."/>
            <person name="Long M."/>
            <person name="Low L."/>
            <person name="Lozovsky E."/>
            <person name="Lu J."/>
            <person name="Luo M."/>
            <person name="Machado C.A."/>
            <person name="Makalowski W."/>
            <person name="Marzo M."/>
            <person name="Matsuda M."/>
            <person name="Matzkin L."/>
            <person name="McAllister B."/>
            <person name="McBride C.S."/>
            <person name="McKernan B."/>
            <person name="McKernan K."/>
            <person name="Mendez-Lago M."/>
            <person name="Minx P."/>
            <person name="Mollenhauer M.U."/>
            <person name="Montooth K."/>
            <person name="Mount S.M."/>
            <person name="Mu X."/>
            <person name="Myers E."/>
            <person name="Negre B."/>
            <person name="Newfeld S."/>
            <person name="Nielsen R."/>
            <person name="Noor M.A."/>
            <person name="O'Grady P."/>
            <person name="Pachter L."/>
            <person name="Papaceit M."/>
            <person name="Parisi M.J."/>
            <person name="Parisi M."/>
            <person name="Parts L."/>
            <person name="Pedersen J.S."/>
            <person name="Pesole G."/>
            <person name="Phillippy A.M."/>
            <person name="Ponting C.P."/>
            <person name="Pop M."/>
            <person name="Porcelli D."/>
            <person name="Powell J.R."/>
            <person name="Prohaska S."/>
            <person name="Pruitt K."/>
            <person name="Puig M."/>
            <person name="Quesneville H."/>
            <person name="Ram K.R."/>
            <person name="Rand D."/>
            <person name="Rasmussen M.D."/>
            <person name="Reed L.K."/>
            <person name="Reenan R."/>
            <person name="Reily A."/>
            <person name="Remington K.A."/>
            <person name="Rieger T.T."/>
            <person name="Ritchie M.G."/>
            <person name="Robin C."/>
            <person name="Rogers Y.H."/>
            <person name="Rohde C."/>
            <person name="Rozas J."/>
            <person name="Rubenfield M.J."/>
            <person name="Ruiz A."/>
            <person name="Russo S."/>
            <person name="Salzberg S.L."/>
            <person name="Sanchez-Gracia A."/>
            <person name="Saranga D.J."/>
            <person name="Sato H."/>
            <person name="Schaeffer S.W."/>
            <person name="Schatz M.C."/>
            <person name="Schlenke T."/>
            <person name="Schwartz R."/>
            <person name="Segarra C."/>
            <person name="Singh R.S."/>
            <person name="Sirot L."/>
            <person name="Sirota M."/>
            <person name="Sisneros N.B."/>
            <person name="Smith C.D."/>
            <person name="Smith T.F."/>
            <person name="Spieth J."/>
            <person name="Stage D.E."/>
            <person name="Stark A."/>
            <person name="Stephan W."/>
            <person name="Strausberg R.L."/>
            <person name="Strempel S."/>
            <person name="Sturgill D."/>
            <person name="Sutton G."/>
            <person name="Sutton G.G."/>
            <person name="Tao W."/>
            <person name="Teichmann S."/>
            <person name="Tobari Y.N."/>
            <person name="Tomimura Y."/>
            <person name="Tsolas J.M."/>
            <person name="Valente V.L."/>
            <person name="Venter E."/>
            <person name="Venter J.C."/>
            <person name="Vicario S."/>
            <person name="Vieira F.G."/>
            <person name="Vilella A.J."/>
            <person name="Villasante A."/>
            <person name="Walenz B."/>
            <person name="Wang J."/>
            <person name="Wasserman M."/>
            <person name="Watts T."/>
            <person name="Wilson D."/>
            <person name="Wilson R.K."/>
            <person name="Wing R.A."/>
            <person name="Wolfner M.F."/>
            <person name="Wong A."/>
            <person name="Wong G.K."/>
            <person name="Wu C.I."/>
            <person name="Wu G."/>
            <person name="Yamamoto D."/>
            <person name="Yang H.P."/>
            <person name="Yang S.P."/>
            <person name="Yorke J.A."/>
            <person name="Yoshida K."/>
            <person name="Zdobnov E."/>
            <person name="Zhang P."/>
            <person name="Zhang Y."/>
            <person name="Zimin A.V."/>
            <person name="Baldwin J."/>
            <person name="Abdouelleil A."/>
            <person name="Abdulkadir J."/>
            <person name="Abebe A."/>
            <person name="Abera B."/>
            <person name="Abreu J."/>
            <person name="Acer S.C."/>
            <person name="Aftuck L."/>
            <person name="Alexander A."/>
            <person name="An P."/>
            <person name="Anderson E."/>
            <person name="Anderson S."/>
            <person name="Arachi H."/>
            <person name="Azer M."/>
            <person name="Bachantsang P."/>
            <person name="Barry A."/>
            <person name="Bayul T."/>
            <person name="Berlin A."/>
            <person name="Bessette D."/>
            <person name="Bloom T."/>
            <person name="Blye J."/>
            <person name="Boguslavskiy L."/>
            <person name="Bonnet C."/>
            <person name="Boukhgalter B."/>
            <person name="Bourzgui I."/>
            <person name="Brown A."/>
            <person name="Cahill P."/>
            <person name="Channer S."/>
            <person name="Cheshatsang Y."/>
            <person name="Chuda L."/>
            <person name="Citroen M."/>
            <person name="Collymore A."/>
            <person name="Cooke P."/>
            <person name="Costello M."/>
            <person name="D'Aco K."/>
            <person name="Daza R."/>
            <person name="De Haan G."/>
            <person name="DeGray S."/>
            <person name="DeMaso C."/>
            <person name="Dhargay N."/>
            <person name="Dooley K."/>
            <person name="Dooley E."/>
            <person name="Doricent M."/>
            <person name="Dorje P."/>
            <person name="Dorjee K."/>
            <person name="Dupes A."/>
            <person name="Elong R."/>
            <person name="Falk J."/>
            <person name="Farina A."/>
            <person name="Faro S."/>
            <person name="Ferguson D."/>
            <person name="Fisher S."/>
            <person name="Foley C.D."/>
            <person name="Franke A."/>
            <person name="Friedrich D."/>
            <person name="Gadbois L."/>
            <person name="Gearin G."/>
            <person name="Gearin C.R."/>
            <person name="Giannoukos G."/>
            <person name="Goode T."/>
            <person name="Graham J."/>
            <person name="Grandbois E."/>
            <person name="Grewal S."/>
            <person name="Gyaltsen K."/>
            <person name="Hafez N."/>
            <person name="Hagos B."/>
            <person name="Hall J."/>
            <person name="Henson C."/>
            <person name="Hollinger A."/>
            <person name="Honan T."/>
            <person name="Huard M.D."/>
            <person name="Hughes L."/>
            <person name="Hurhula B."/>
            <person name="Husby M.E."/>
            <person name="Kamat A."/>
            <person name="Kanga B."/>
            <person name="Kashin S."/>
            <person name="Khazanovich D."/>
            <person name="Kisner P."/>
            <person name="Lance K."/>
            <person name="Lara M."/>
            <person name="Lee W."/>
            <person name="Lennon N."/>
            <person name="Letendre F."/>
            <person name="LeVine R."/>
            <person name="Lipovsky A."/>
            <person name="Liu X."/>
            <person name="Liu J."/>
            <person name="Liu S."/>
            <person name="Lokyitsang T."/>
            <person name="Lokyitsang Y."/>
            <person name="Lubonja R."/>
            <person name="Lui A."/>
            <person name="MacDonald P."/>
            <person name="Magnisalis V."/>
            <person name="Maru K."/>
            <person name="Matthews C."/>
            <person name="McCusker W."/>
            <person name="McDonough S."/>
            <person name="Mehta T."/>
            <person name="Meldrim J."/>
            <person name="Meneus L."/>
            <person name="Mihai O."/>
            <person name="Mihalev A."/>
            <person name="Mihova T."/>
            <person name="Mittelman R."/>
            <person name="Mlenga V."/>
            <person name="Montmayeur A."/>
            <person name="Mulrain L."/>
            <person name="Navidi A."/>
            <person name="Naylor J."/>
            <person name="Negash T."/>
            <person name="Nguyen T."/>
            <person name="Nguyen N."/>
            <person name="Nicol R."/>
            <person name="Norbu C."/>
            <person name="Norbu N."/>
            <person name="Novod N."/>
            <person name="O'Neill B."/>
            <person name="Osman S."/>
            <person name="Markiewicz E."/>
            <person name="Oyono O.L."/>
            <person name="Patti C."/>
            <person name="Phunkhang P."/>
            <person name="Pierre F."/>
            <person name="Priest M."/>
            <person name="Raghuraman S."/>
            <person name="Rege F."/>
            <person name="Reyes R."/>
            <person name="Rise C."/>
            <person name="Rogov P."/>
            <person name="Ross K."/>
            <person name="Ryan E."/>
            <person name="Settipalli S."/>
            <person name="Shea T."/>
            <person name="Sherpa N."/>
            <person name="Shi L."/>
            <person name="Shih D."/>
            <person name="Sparrow T."/>
            <person name="Spaulding J."/>
            <person name="Stalker J."/>
            <person name="Stange-Thomann N."/>
            <person name="Stavropoulos S."/>
            <person name="Stone C."/>
            <person name="Strader C."/>
            <person name="Tesfaye S."/>
            <person name="Thomson T."/>
            <person name="Thoulutsang Y."/>
            <person name="Thoulutsang D."/>
            <person name="Topham K."/>
            <person name="Topping I."/>
            <person name="Tsamla T."/>
            <person name="Vassiliev H."/>
            <person name="Vo A."/>
            <person name="Wangchuk T."/>
            <person name="Wangdi T."/>
            <person name="Weiand M."/>
            <person name="Wilkinson J."/>
            <person name="Wilson A."/>
            <person name="Yadav S."/>
            <person name="Young G."/>
            <person name="Yu Q."/>
            <person name="Zembek L."/>
            <person name="Zhong D."/>
            <person name="Zimmer A."/>
            <person name="Zwirko Z."/>
            <person name="Jaffe D.B."/>
            <person name="Alvarez P."/>
            <person name="Brockman W."/>
            <person name="Butler J."/>
            <person name="Chin C."/>
            <person name="Gnerre S."/>
            <person name="Grabherr M."/>
            <person name="Kleber M."/>
            <person name="Mauceli E."/>
            <person name="MacCallum I."/>
        </authorList>
    </citation>
    <scope>NUCLEOTIDE SEQUENCE [LARGE SCALE GENOMIC DNA]</scope>
    <source>
        <strain evidence="41">Tucson 15081-1352.22</strain>
    </source>
</reference>
<evidence type="ECO:0000256" key="14">
    <source>
        <dbReference type="ARBA" id="ARBA00041662"/>
    </source>
</evidence>
<evidence type="ECO:0000256" key="17">
    <source>
        <dbReference type="ARBA" id="ARBA00042669"/>
    </source>
</evidence>
<comment type="catalytic activity">
    <reaction evidence="20">
        <text>(R)-3-amino-2-methylpropanoate + pyruvate = 2-methyl-3-oxopropanoate + L-alanine</text>
        <dbReference type="Rhea" id="RHEA:18393"/>
        <dbReference type="ChEBI" id="CHEBI:15361"/>
        <dbReference type="ChEBI" id="CHEBI:57700"/>
        <dbReference type="ChEBI" id="CHEBI:57731"/>
        <dbReference type="ChEBI" id="CHEBI:57972"/>
        <dbReference type="EC" id="2.6.1.40"/>
    </reaction>
    <physiologicalReaction direction="left-to-right" evidence="20">
        <dbReference type="Rhea" id="RHEA:18394"/>
    </physiologicalReaction>
</comment>
<dbReference type="InterPro" id="IPR049704">
    <property type="entry name" value="Aminotrans_3_PPA_site"/>
</dbReference>
<evidence type="ECO:0000256" key="28">
    <source>
        <dbReference type="ARBA" id="ARBA00044055"/>
    </source>
</evidence>
<comment type="function">
    <text evidence="38">Multifunctional aminotransferase with a broad substrate specificity. Catalyzes the conversion of glyoxylate to glycine using alanine as the amino donor. Catalyzes metabolism of not L- but the D-isomer of D-beta-aminoisobutyric acid to generate 2-methyl-3-oxopropanoate and alanine. Catalyzes the transfer of the amino group from beta-alanine to pyruvate to yield L-alanine and 3-oxopropanoate. Can metabolize NG-monomethyl-L-arginine (NMMA), asymmetric NG,NG-dimethyl-L-arginine (ADMA) and symmetric NG,N'G-dimethyl-L-arginine (SDMA). ADMA is a potent inhibitor of nitric-oxide (NO) synthase, and this activity provides mechanism through which the kidney regulates blood pressure.</text>
</comment>
<evidence type="ECO:0000256" key="3">
    <source>
        <dbReference type="ARBA" id="ARBA00008954"/>
    </source>
</evidence>
<comment type="catalytic activity">
    <reaction evidence="32">
        <text>L-ornithine + glyoxylate = 5-amino-2-oxopentanoate + glycine</text>
        <dbReference type="Rhea" id="RHEA:77331"/>
        <dbReference type="ChEBI" id="CHEBI:36655"/>
        <dbReference type="ChEBI" id="CHEBI:46911"/>
        <dbReference type="ChEBI" id="CHEBI:57305"/>
        <dbReference type="ChEBI" id="CHEBI:58802"/>
    </reaction>
</comment>
<evidence type="ECO:0000313" key="40">
    <source>
        <dbReference type="EMBL" id="KRG06363.1"/>
    </source>
</evidence>
<evidence type="ECO:0000256" key="12">
    <source>
        <dbReference type="ARBA" id="ARBA00039130"/>
    </source>
</evidence>
<comment type="catalytic activity">
    <reaction evidence="36">
        <text>oxaloacetate + L-alanine = L-aspartate + pyruvate</text>
        <dbReference type="Rhea" id="RHEA:77347"/>
        <dbReference type="ChEBI" id="CHEBI:15361"/>
        <dbReference type="ChEBI" id="CHEBI:16452"/>
        <dbReference type="ChEBI" id="CHEBI:29991"/>
        <dbReference type="ChEBI" id="CHEBI:57972"/>
    </reaction>
</comment>